<name>A0ABT1YNH6_9BACL</name>
<dbReference type="RefSeq" id="WP_258216286.1">
    <property type="nucleotide sequence ID" value="NZ_JANQBD010000022.1"/>
</dbReference>
<accession>A0ABT1YNH6</accession>
<feature type="domain" description="DJ-1/PfpI" evidence="1">
    <location>
        <begin position="3"/>
        <end position="166"/>
    </location>
</feature>
<dbReference type="Gene3D" id="3.40.50.880">
    <property type="match status" value="1"/>
</dbReference>
<dbReference type="Proteomes" id="UP001300012">
    <property type="component" value="Unassembled WGS sequence"/>
</dbReference>
<sequence length="191" mass="21140">MGKVLCFIYPNMAEFEVMFAFHRLLTVGNKEIITIGSDLNPLVSQSGFIYTAAATIEEAFDYPDIEALLIPGGPITEQPPQLTQLIQQLDKERKLLAAICNGPQFLGRAGILDRHSFTTSCSPAAIASLGVSDPFPRDQFLQQRVVRDGHVITATGRAFVDFSFAVFDWLNLFDSKEELQALYEDIRGPIA</sequence>
<dbReference type="EMBL" id="JANQBD010000022">
    <property type="protein sequence ID" value="MCR8634726.1"/>
    <property type="molecule type" value="Genomic_DNA"/>
</dbReference>
<dbReference type="SUPFAM" id="SSF52317">
    <property type="entry name" value="Class I glutamine amidotransferase-like"/>
    <property type="match status" value="1"/>
</dbReference>
<reference evidence="2 3" key="1">
    <citation type="submission" date="2022-08" db="EMBL/GenBank/DDBJ databases">
        <title>Paenibacillus endoradicis sp. nov., Paenibacillus radicibacter sp. nov and Paenibacillus pararadicis sp. nov., three cold-adapted plant growth-promoting bacteria isolated from root of Larix gmelinii in Great Khingan.</title>
        <authorList>
            <person name="Xue H."/>
        </authorList>
    </citation>
    <scope>NUCLEOTIDE SEQUENCE [LARGE SCALE GENOMIC DNA]</scope>
    <source>
        <strain evidence="2 3">N5-1-1-5</strain>
    </source>
</reference>
<proteinExistence type="predicted"/>
<keyword evidence="3" id="KW-1185">Reference proteome</keyword>
<comment type="caution">
    <text evidence="2">The sequence shown here is derived from an EMBL/GenBank/DDBJ whole genome shotgun (WGS) entry which is preliminary data.</text>
</comment>
<evidence type="ECO:0000313" key="2">
    <source>
        <dbReference type="EMBL" id="MCR8634726.1"/>
    </source>
</evidence>
<protein>
    <submittedName>
        <fullName evidence="2">DJ-1/PfpI family protein</fullName>
    </submittedName>
</protein>
<evidence type="ECO:0000313" key="3">
    <source>
        <dbReference type="Proteomes" id="UP001300012"/>
    </source>
</evidence>
<dbReference type="InterPro" id="IPR002818">
    <property type="entry name" value="DJ-1/PfpI"/>
</dbReference>
<dbReference type="PANTHER" id="PTHR43130:SF3">
    <property type="entry name" value="HTH-TYPE TRANSCRIPTIONAL REGULATOR RV1931C"/>
    <property type="match status" value="1"/>
</dbReference>
<organism evidence="2 3">
    <name type="scientific">Paenibacillus radicis</name>
    <name type="common">ex Xue et al. 2023</name>
    <dbReference type="NCBI Taxonomy" id="2972489"/>
    <lineage>
        <taxon>Bacteria</taxon>
        <taxon>Bacillati</taxon>
        <taxon>Bacillota</taxon>
        <taxon>Bacilli</taxon>
        <taxon>Bacillales</taxon>
        <taxon>Paenibacillaceae</taxon>
        <taxon>Paenibacillus</taxon>
    </lineage>
</organism>
<dbReference type="Pfam" id="PF01965">
    <property type="entry name" value="DJ-1_PfpI"/>
    <property type="match status" value="1"/>
</dbReference>
<dbReference type="InterPro" id="IPR029062">
    <property type="entry name" value="Class_I_gatase-like"/>
</dbReference>
<gene>
    <name evidence="2" type="ORF">NV381_26355</name>
</gene>
<dbReference type="PANTHER" id="PTHR43130">
    <property type="entry name" value="ARAC-FAMILY TRANSCRIPTIONAL REGULATOR"/>
    <property type="match status" value="1"/>
</dbReference>
<dbReference type="InterPro" id="IPR052158">
    <property type="entry name" value="INH-QAR"/>
</dbReference>
<evidence type="ECO:0000259" key="1">
    <source>
        <dbReference type="Pfam" id="PF01965"/>
    </source>
</evidence>